<evidence type="ECO:0000256" key="2">
    <source>
        <dbReference type="ARBA" id="ARBA00005751"/>
    </source>
</evidence>
<keyword evidence="3 12" id="KW-0813">Transport</keyword>
<dbReference type="GO" id="GO:0065002">
    <property type="term" value="P:intracellular protein transmembrane transport"/>
    <property type="evidence" value="ECO:0007669"/>
    <property type="project" value="UniProtKB-UniRule"/>
</dbReference>
<dbReference type="OrthoDB" id="9809248at2"/>
<keyword evidence="5 12" id="KW-0653">Protein transport</keyword>
<evidence type="ECO:0000256" key="1">
    <source>
        <dbReference type="ARBA" id="ARBA00004429"/>
    </source>
</evidence>
<evidence type="ECO:0000256" key="13">
    <source>
        <dbReference type="RuleBase" id="RU000537"/>
    </source>
</evidence>
<proteinExistence type="inferred from homology"/>
<comment type="caution">
    <text evidence="16">The sequence shown here is derived from an EMBL/GenBank/DDBJ whole genome shotgun (WGS) entry which is preliminary data.</text>
</comment>
<keyword evidence="4 12" id="KW-0812">Transmembrane</keyword>
<feature type="transmembrane region" description="Helical" evidence="12">
    <location>
        <begin position="18"/>
        <end position="36"/>
    </location>
</feature>
<comment type="subunit">
    <text evidence="11 12">Component of the Sec protein translocase complex. Heterotrimer consisting of SecY, SecE and SecG subunits. The heterotrimers can form oligomers, although 1 heterotrimer is thought to be able to translocate proteins. Interacts with the ribosome. Interacts with SecDF, and other proteins may be involved. Interacts with SecA.</text>
</comment>
<dbReference type="PROSITE" id="PS00756">
    <property type="entry name" value="SECY_2"/>
    <property type="match status" value="1"/>
</dbReference>
<dbReference type="InterPro" id="IPR002208">
    <property type="entry name" value="SecY/SEC61-alpha"/>
</dbReference>
<feature type="transmembrane region" description="Helical" evidence="12">
    <location>
        <begin position="292"/>
        <end position="315"/>
    </location>
</feature>
<feature type="transmembrane region" description="Helical" evidence="12">
    <location>
        <begin position="149"/>
        <end position="170"/>
    </location>
</feature>
<evidence type="ECO:0000256" key="8">
    <source>
        <dbReference type="ARBA" id="ARBA00023136"/>
    </source>
</evidence>
<dbReference type="PIRSF" id="PIRSF004557">
    <property type="entry name" value="SecY"/>
    <property type="match status" value="1"/>
</dbReference>
<evidence type="ECO:0000256" key="7">
    <source>
        <dbReference type="ARBA" id="ARBA00023010"/>
    </source>
</evidence>
<dbReference type="GO" id="GO:0043952">
    <property type="term" value="P:protein transport by the Sec complex"/>
    <property type="evidence" value="ECO:0007669"/>
    <property type="project" value="UniProtKB-UniRule"/>
</dbReference>
<evidence type="ECO:0000256" key="15">
    <source>
        <dbReference type="RuleBase" id="RU004349"/>
    </source>
</evidence>
<name>A0A2K1P482_9BACT</name>
<dbReference type="Pfam" id="PF00344">
    <property type="entry name" value="SecY"/>
    <property type="match status" value="1"/>
</dbReference>
<evidence type="ECO:0000256" key="14">
    <source>
        <dbReference type="RuleBase" id="RU003484"/>
    </source>
</evidence>
<dbReference type="PROSITE" id="PS00755">
    <property type="entry name" value="SECY_1"/>
    <property type="match status" value="1"/>
</dbReference>
<evidence type="ECO:0000313" key="17">
    <source>
        <dbReference type="Proteomes" id="UP000236434"/>
    </source>
</evidence>
<sequence>MFKAFRNVFRIPELRDRVIFTFLALIGFRIGIYIPIPGINVEAWQAALSGAAQGAVGGFIGFFDVFAGGALSNLSIFVLSVTPYITASIIFQLLSSVIPSLKEMLREGESGRKKFAHYTRMLTLVLAFGQGLLMSIAANNYRSPNLSPVLFVTLATVSIAAGTMFLLWIGELITEKGIGNGVSVLIFAGIVSRYPTYAAEALIGLTPLEWILLAAVAIFIVIAVVAVQTSERRINIQYAKRVVGTKIYGGSSTYLPIKVNGGGVIPIIFASAIMTLPSMIAGVTATTVDDRIFAIGAPLYLVLYGLLVFFFTYFYSSVVMDPNDVADNIRNYGGFIPGLRPGKPTVNYITSVMTRVTFIGALFLVVIALVPYFIRGASGMQQIWIGGTSTLIAVGVALDIVQQIEQHMIVRQYEGFMKKGRLRGRR</sequence>
<evidence type="ECO:0000313" key="16">
    <source>
        <dbReference type="EMBL" id="PNR97598.1"/>
    </source>
</evidence>
<evidence type="ECO:0000256" key="11">
    <source>
        <dbReference type="ARBA" id="ARBA00063838"/>
    </source>
</evidence>
<comment type="similarity">
    <text evidence="2 12 15">Belongs to the SecY/SEC61-alpha family.</text>
</comment>
<dbReference type="PRINTS" id="PR00303">
    <property type="entry name" value="SECYTRNLCASE"/>
</dbReference>
<protein>
    <recommendedName>
        <fullName evidence="9 12">Protein translocase subunit SecY</fullName>
    </recommendedName>
</protein>
<dbReference type="GO" id="GO:0006605">
    <property type="term" value="P:protein targeting"/>
    <property type="evidence" value="ECO:0007669"/>
    <property type="project" value="UniProtKB-UniRule"/>
</dbReference>
<dbReference type="Gene3D" id="1.10.3370.10">
    <property type="entry name" value="SecY subunit domain"/>
    <property type="match status" value="1"/>
</dbReference>
<keyword evidence="8 12" id="KW-0472">Membrane</keyword>
<feature type="transmembrane region" description="Helical" evidence="12">
    <location>
        <begin position="264"/>
        <end position="286"/>
    </location>
</feature>
<evidence type="ECO:0000256" key="10">
    <source>
        <dbReference type="ARBA" id="ARBA00057692"/>
    </source>
</evidence>
<dbReference type="PANTHER" id="PTHR10906">
    <property type="entry name" value="SECY/SEC61-ALPHA FAMILY MEMBER"/>
    <property type="match status" value="1"/>
</dbReference>
<dbReference type="AlphaFoldDB" id="A0A2K1P482"/>
<dbReference type="InterPro" id="IPR026593">
    <property type="entry name" value="SecY"/>
</dbReference>
<organism evidence="16 17">
    <name type="scientific">Petrotoga olearia DSM 13574</name>
    <dbReference type="NCBI Taxonomy" id="1122955"/>
    <lineage>
        <taxon>Bacteria</taxon>
        <taxon>Thermotogati</taxon>
        <taxon>Thermotogota</taxon>
        <taxon>Thermotogae</taxon>
        <taxon>Petrotogales</taxon>
        <taxon>Petrotogaceae</taxon>
        <taxon>Petrotoga</taxon>
    </lineage>
</organism>
<dbReference type="GO" id="GO:0005886">
    <property type="term" value="C:plasma membrane"/>
    <property type="evidence" value="ECO:0007669"/>
    <property type="project" value="UniProtKB-SubCell"/>
</dbReference>
<keyword evidence="6 12" id="KW-1133">Transmembrane helix</keyword>
<comment type="subcellular location">
    <subcellularLocation>
        <location evidence="1">Cell inner membrane</location>
        <topology evidence="1">Multi-pass membrane protein</topology>
    </subcellularLocation>
    <subcellularLocation>
        <location evidence="12">Cell membrane</location>
        <topology evidence="12">Multi-pass membrane protein</topology>
    </subcellularLocation>
    <subcellularLocation>
        <location evidence="14">Membrane</location>
        <topology evidence="14">Multi-pass membrane protein</topology>
    </subcellularLocation>
</comment>
<dbReference type="RefSeq" id="WP_103066423.1">
    <property type="nucleotide sequence ID" value="NZ_AZRL01000004.1"/>
</dbReference>
<evidence type="ECO:0000256" key="4">
    <source>
        <dbReference type="ARBA" id="ARBA00022692"/>
    </source>
</evidence>
<dbReference type="EMBL" id="AZRL01000004">
    <property type="protein sequence ID" value="PNR97598.1"/>
    <property type="molecule type" value="Genomic_DNA"/>
</dbReference>
<evidence type="ECO:0000256" key="6">
    <source>
        <dbReference type="ARBA" id="ARBA00022989"/>
    </source>
</evidence>
<dbReference type="SUPFAM" id="SSF103491">
    <property type="entry name" value="Preprotein translocase SecY subunit"/>
    <property type="match status" value="1"/>
</dbReference>
<comment type="function">
    <text evidence="10 12 13">The central subunit of the protein translocation channel SecYEG. Consists of two halves formed by TMs 1-5 and 6-10. These two domains form a lateral gate at the front which open onto the bilayer between TMs 2 and 7, and are clamped together by SecE at the back. The channel is closed by both a pore ring composed of hydrophobic SecY resides and a short helix (helix 2A) on the extracellular side of the membrane which forms a plug. The plug probably moves laterally to allow the channel to open. The ring and the pore may move independently.</text>
</comment>
<evidence type="ECO:0000256" key="5">
    <source>
        <dbReference type="ARBA" id="ARBA00022927"/>
    </source>
</evidence>
<evidence type="ECO:0000256" key="9">
    <source>
        <dbReference type="ARBA" id="ARBA00039733"/>
    </source>
</evidence>
<keyword evidence="7 12" id="KW-0811">Translocation</keyword>
<dbReference type="FunFam" id="1.10.3370.10:FF:000001">
    <property type="entry name" value="Preprotein translocase subunit SecY"/>
    <property type="match status" value="1"/>
</dbReference>
<gene>
    <name evidence="12 16" type="primary">secY</name>
    <name evidence="16" type="ORF">X929_02270</name>
</gene>
<dbReference type="Proteomes" id="UP000236434">
    <property type="component" value="Unassembled WGS sequence"/>
</dbReference>
<feature type="transmembrane region" description="Helical" evidence="12">
    <location>
        <begin position="115"/>
        <end position="137"/>
    </location>
</feature>
<dbReference type="NCBIfam" id="TIGR00967">
    <property type="entry name" value="3a0501s007"/>
    <property type="match status" value="1"/>
</dbReference>
<dbReference type="HAMAP" id="MF_01465">
    <property type="entry name" value="SecY"/>
    <property type="match status" value="1"/>
</dbReference>
<dbReference type="InterPro" id="IPR023201">
    <property type="entry name" value="SecY_dom_sf"/>
</dbReference>
<feature type="transmembrane region" description="Helical" evidence="12">
    <location>
        <begin position="177"/>
        <end position="196"/>
    </location>
</feature>
<evidence type="ECO:0000256" key="3">
    <source>
        <dbReference type="ARBA" id="ARBA00022448"/>
    </source>
</evidence>
<evidence type="ECO:0000256" key="12">
    <source>
        <dbReference type="HAMAP-Rule" id="MF_01465"/>
    </source>
</evidence>
<feature type="transmembrane region" description="Helical" evidence="12">
    <location>
        <begin position="356"/>
        <end position="374"/>
    </location>
</feature>
<accession>A0A2K1P482</accession>
<reference evidence="16 17" key="1">
    <citation type="submission" date="2013-12" db="EMBL/GenBank/DDBJ databases">
        <title>Comparative genomics of Petrotoga isolates.</title>
        <authorList>
            <person name="Nesbo C.L."/>
            <person name="Charchuk R."/>
            <person name="Chow K."/>
        </authorList>
    </citation>
    <scope>NUCLEOTIDE SEQUENCE [LARGE SCALE GENOMIC DNA]</scope>
    <source>
        <strain evidence="16 17">DSM 13574</strain>
    </source>
</reference>
<dbReference type="InterPro" id="IPR030659">
    <property type="entry name" value="SecY_CS"/>
</dbReference>
<keyword evidence="12" id="KW-1003">Cell membrane</keyword>
<feature type="transmembrane region" description="Helical" evidence="12">
    <location>
        <begin position="380"/>
        <end position="401"/>
    </location>
</feature>
<comment type="caution">
    <text evidence="12">Lacks conserved residue(s) required for the propagation of feature annotation.</text>
</comment>
<feature type="transmembrane region" description="Helical" evidence="12">
    <location>
        <begin position="208"/>
        <end position="227"/>
    </location>
</feature>